<comment type="caution">
    <text evidence="10">The sequence shown here is derived from an EMBL/GenBank/DDBJ whole genome shotgun (WGS) entry which is preliminary data.</text>
</comment>
<keyword evidence="3 10" id="KW-0808">Transferase</keyword>
<evidence type="ECO:0000256" key="3">
    <source>
        <dbReference type="ARBA" id="ARBA00022679"/>
    </source>
</evidence>
<evidence type="ECO:0000313" key="11">
    <source>
        <dbReference type="Proteomes" id="UP000545286"/>
    </source>
</evidence>
<dbReference type="PANTHER" id="PTHR12358">
    <property type="entry name" value="SPHINGOSINE KINASE"/>
    <property type="match status" value="1"/>
</dbReference>
<dbReference type="Pfam" id="PF19279">
    <property type="entry name" value="YegS_C"/>
    <property type="match status" value="1"/>
</dbReference>
<dbReference type="InterPro" id="IPR001206">
    <property type="entry name" value="Diacylglycerol_kinase_cat_dom"/>
</dbReference>
<keyword evidence="8" id="KW-1208">Phospholipid metabolism</keyword>
<dbReference type="Gene3D" id="3.40.50.10330">
    <property type="entry name" value="Probable inorganic polyphosphate/atp-NAD kinase, domain 1"/>
    <property type="match status" value="1"/>
</dbReference>
<evidence type="ECO:0000256" key="1">
    <source>
        <dbReference type="ARBA" id="ARBA00001946"/>
    </source>
</evidence>
<evidence type="ECO:0000259" key="9">
    <source>
        <dbReference type="PROSITE" id="PS50146"/>
    </source>
</evidence>
<evidence type="ECO:0000256" key="8">
    <source>
        <dbReference type="ARBA" id="ARBA00023264"/>
    </source>
</evidence>
<organism evidence="10 11">
    <name type="scientific">Pseudoclavibacter helvolus</name>
    <dbReference type="NCBI Taxonomy" id="255205"/>
    <lineage>
        <taxon>Bacteria</taxon>
        <taxon>Bacillati</taxon>
        <taxon>Actinomycetota</taxon>
        <taxon>Actinomycetes</taxon>
        <taxon>Micrococcales</taxon>
        <taxon>Microbacteriaceae</taxon>
        <taxon>Pseudoclavibacter</taxon>
    </lineage>
</organism>
<keyword evidence="7" id="KW-0444">Lipid biosynthesis</keyword>
<dbReference type="AlphaFoldDB" id="A0A7W4UQY0"/>
<feature type="domain" description="DAGKc" evidence="9">
    <location>
        <begin position="1"/>
        <end position="143"/>
    </location>
</feature>
<proteinExistence type="inferred from homology"/>
<comment type="cofactor">
    <cofactor evidence="1">
        <name>Mg(2+)</name>
        <dbReference type="ChEBI" id="CHEBI:18420"/>
    </cofactor>
</comment>
<dbReference type="GO" id="GO:0005886">
    <property type="term" value="C:plasma membrane"/>
    <property type="evidence" value="ECO:0007669"/>
    <property type="project" value="TreeGrafter"/>
</dbReference>
<comment type="similarity">
    <text evidence="2">Belongs to the diacylglycerol/lipid kinase family.</text>
</comment>
<dbReference type="GO" id="GO:0005524">
    <property type="term" value="F:ATP binding"/>
    <property type="evidence" value="ECO:0007669"/>
    <property type="project" value="UniProtKB-KW"/>
</dbReference>
<evidence type="ECO:0000256" key="2">
    <source>
        <dbReference type="ARBA" id="ARBA00005983"/>
    </source>
</evidence>
<dbReference type="InterPro" id="IPR016064">
    <property type="entry name" value="NAD/diacylglycerol_kinase_sf"/>
</dbReference>
<sequence length="318" mass="32807">MRAQRVLYVVNPTAGLGASAHLGRRLAGGAGATSSPDLEVVLVAAESFAALRDQAAAVLAGEPRPDALIVQGGDGMVSMGAGLVAGTGVPLGIVPSGTGNDFARSARLERGAPAAGIERMLTSLRMGTAGIRDVDVIRLSADGVEHVAINSVNIGFDAVVNRRANELQKLPGTARYVAALLESVRRFSPLEFGVSVDDGPMRSVTAELLSILNGSSIGGGIRVAPKAVIDDGVLDLFAVGRLPRIGLLTLFPLAMAGLHTRLPPVTLERVTSIRVQIPGGVLIYADGEELHGPGRDACTLDVRVDAGAVRLIEPTERA</sequence>
<dbReference type="RefSeq" id="WP_183625724.1">
    <property type="nucleotide sequence ID" value="NZ_JACHWJ010000004.1"/>
</dbReference>
<dbReference type="PROSITE" id="PS50146">
    <property type="entry name" value="DAGK"/>
    <property type="match status" value="1"/>
</dbReference>
<dbReference type="SMART" id="SM00046">
    <property type="entry name" value="DAGKc"/>
    <property type="match status" value="1"/>
</dbReference>
<evidence type="ECO:0000256" key="4">
    <source>
        <dbReference type="ARBA" id="ARBA00022741"/>
    </source>
</evidence>
<evidence type="ECO:0000256" key="6">
    <source>
        <dbReference type="ARBA" id="ARBA00022840"/>
    </source>
</evidence>
<dbReference type="GO" id="GO:0008654">
    <property type="term" value="P:phospholipid biosynthetic process"/>
    <property type="evidence" value="ECO:0007669"/>
    <property type="project" value="UniProtKB-KW"/>
</dbReference>
<dbReference type="Gene3D" id="2.60.200.40">
    <property type="match status" value="1"/>
</dbReference>
<evidence type="ECO:0000256" key="7">
    <source>
        <dbReference type="ARBA" id="ARBA00023209"/>
    </source>
</evidence>
<dbReference type="Proteomes" id="UP000545286">
    <property type="component" value="Unassembled WGS sequence"/>
</dbReference>
<dbReference type="EC" id="2.7.1.107" evidence="10"/>
<dbReference type="EMBL" id="JACHWJ010000004">
    <property type="protein sequence ID" value="MBB2958559.1"/>
    <property type="molecule type" value="Genomic_DNA"/>
</dbReference>
<gene>
    <name evidence="10" type="ORF">FHX72_002705</name>
</gene>
<reference evidence="10 11" key="1">
    <citation type="submission" date="2020-08" db="EMBL/GenBank/DDBJ databases">
        <title>Sequencing the genomes of 1000 actinobacteria strains.</title>
        <authorList>
            <person name="Klenk H.-P."/>
        </authorList>
    </citation>
    <scope>NUCLEOTIDE SEQUENCE [LARGE SCALE GENOMIC DNA]</scope>
    <source>
        <strain evidence="10 11">DSM 20419</strain>
    </source>
</reference>
<protein>
    <submittedName>
        <fullName evidence="10">Diacylglycerol kinase (ATP)</fullName>
        <ecNumber evidence="10">2.7.1.107</ecNumber>
    </submittedName>
</protein>
<evidence type="ECO:0000313" key="10">
    <source>
        <dbReference type="EMBL" id="MBB2958559.1"/>
    </source>
</evidence>
<dbReference type="GO" id="GO:0004143">
    <property type="term" value="F:ATP-dependent diacylglycerol kinase activity"/>
    <property type="evidence" value="ECO:0007669"/>
    <property type="project" value="UniProtKB-EC"/>
</dbReference>
<keyword evidence="7" id="KW-0594">Phospholipid biosynthesis</keyword>
<accession>A0A7W4UQY0</accession>
<name>A0A7W4UQY0_9MICO</name>
<dbReference type="PANTHER" id="PTHR12358:SF106">
    <property type="entry name" value="LIPID KINASE YEGS"/>
    <property type="match status" value="1"/>
</dbReference>
<dbReference type="InterPro" id="IPR017438">
    <property type="entry name" value="ATP-NAD_kinase_N"/>
</dbReference>
<dbReference type="Pfam" id="PF00781">
    <property type="entry name" value="DAGK_cat"/>
    <property type="match status" value="1"/>
</dbReference>
<keyword evidence="4" id="KW-0547">Nucleotide-binding</keyword>
<keyword evidence="7" id="KW-0443">Lipid metabolism</keyword>
<dbReference type="InterPro" id="IPR045540">
    <property type="entry name" value="YegS/DAGK_C"/>
</dbReference>
<dbReference type="SUPFAM" id="SSF111331">
    <property type="entry name" value="NAD kinase/diacylglycerol kinase-like"/>
    <property type="match status" value="1"/>
</dbReference>
<keyword evidence="11" id="KW-1185">Reference proteome</keyword>
<dbReference type="InterPro" id="IPR050187">
    <property type="entry name" value="Lipid_Phosphate_FormReg"/>
</dbReference>
<keyword evidence="5 10" id="KW-0418">Kinase</keyword>
<evidence type="ECO:0000256" key="5">
    <source>
        <dbReference type="ARBA" id="ARBA00022777"/>
    </source>
</evidence>
<keyword evidence="6" id="KW-0067">ATP-binding</keyword>